<keyword evidence="2" id="KW-0812">Transmembrane</keyword>
<keyword evidence="4" id="KW-1185">Reference proteome</keyword>
<feature type="transmembrane region" description="Helical" evidence="2">
    <location>
        <begin position="16"/>
        <end position="38"/>
    </location>
</feature>
<evidence type="ECO:0000256" key="1">
    <source>
        <dbReference type="SAM" id="MobiDB-lite"/>
    </source>
</evidence>
<feature type="region of interest" description="Disordered" evidence="1">
    <location>
        <begin position="42"/>
        <end position="69"/>
    </location>
</feature>
<comment type="caution">
    <text evidence="3">The sequence shown here is derived from an EMBL/GenBank/DDBJ whole genome shotgun (WGS) entry which is preliminary data.</text>
</comment>
<dbReference type="AlphaFoldDB" id="A0A5C8ZK72"/>
<dbReference type="Proteomes" id="UP000321234">
    <property type="component" value="Unassembled WGS sequence"/>
</dbReference>
<accession>A0A5C8ZK72</accession>
<evidence type="ECO:0000313" key="3">
    <source>
        <dbReference type="EMBL" id="TXR57578.1"/>
    </source>
</evidence>
<organism evidence="3 4">
    <name type="scientific">Quadrisphaera setariae</name>
    <dbReference type="NCBI Taxonomy" id="2593304"/>
    <lineage>
        <taxon>Bacteria</taxon>
        <taxon>Bacillati</taxon>
        <taxon>Actinomycetota</taxon>
        <taxon>Actinomycetes</taxon>
        <taxon>Kineosporiales</taxon>
        <taxon>Kineosporiaceae</taxon>
        <taxon>Quadrisphaera</taxon>
    </lineage>
</organism>
<name>A0A5C8ZK72_9ACTN</name>
<protein>
    <submittedName>
        <fullName evidence="3">Uncharacterized protein</fullName>
    </submittedName>
</protein>
<dbReference type="EMBL" id="VKAC01000002">
    <property type="protein sequence ID" value="TXR57578.1"/>
    <property type="molecule type" value="Genomic_DNA"/>
</dbReference>
<gene>
    <name evidence="3" type="ORF">FMM08_05000</name>
</gene>
<dbReference type="RefSeq" id="WP_147925217.1">
    <property type="nucleotide sequence ID" value="NZ_VKAC01000002.1"/>
</dbReference>
<keyword evidence="2" id="KW-1133">Transmembrane helix</keyword>
<sequence>MPSISADGWVLLIREAVAFLVPLAIVLLGLYAAVRFGVKHGMRDSRRESRTGNAGRTAAEALELPDPRM</sequence>
<reference evidence="3 4" key="1">
    <citation type="submission" date="2019-07" db="EMBL/GenBank/DDBJ databases">
        <title>Quadrisphaera sp. strain DD2A genome sequencing and assembly.</title>
        <authorList>
            <person name="Kim I."/>
        </authorList>
    </citation>
    <scope>NUCLEOTIDE SEQUENCE [LARGE SCALE GENOMIC DNA]</scope>
    <source>
        <strain evidence="3 4">DD2A</strain>
    </source>
</reference>
<evidence type="ECO:0000256" key="2">
    <source>
        <dbReference type="SAM" id="Phobius"/>
    </source>
</evidence>
<proteinExistence type="predicted"/>
<evidence type="ECO:0000313" key="4">
    <source>
        <dbReference type="Proteomes" id="UP000321234"/>
    </source>
</evidence>
<keyword evidence="2" id="KW-0472">Membrane</keyword>